<dbReference type="EMBL" id="CAKOAT010086711">
    <property type="protein sequence ID" value="CAH8318642.1"/>
    <property type="molecule type" value="Genomic_DNA"/>
</dbReference>
<evidence type="ECO:0000313" key="3">
    <source>
        <dbReference type="Proteomes" id="UP001642260"/>
    </source>
</evidence>
<reference evidence="2 3" key="1">
    <citation type="submission" date="2022-03" db="EMBL/GenBank/DDBJ databases">
        <authorList>
            <person name="Macdonald S."/>
            <person name="Ahmed S."/>
            <person name="Newling K."/>
        </authorList>
    </citation>
    <scope>NUCLEOTIDE SEQUENCE [LARGE SCALE GENOMIC DNA]</scope>
</reference>
<dbReference type="Proteomes" id="UP001642260">
    <property type="component" value="Unassembled WGS sequence"/>
</dbReference>
<protein>
    <submittedName>
        <fullName evidence="2">Uncharacterized protein</fullName>
    </submittedName>
</protein>
<evidence type="ECO:0000313" key="2">
    <source>
        <dbReference type="EMBL" id="CAH8318642.1"/>
    </source>
</evidence>
<gene>
    <name evidence="2" type="ORF">ERUC_LOCUS8266</name>
</gene>
<proteinExistence type="predicted"/>
<evidence type="ECO:0000256" key="1">
    <source>
        <dbReference type="SAM" id="MobiDB-lite"/>
    </source>
</evidence>
<dbReference type="AlphaFoldDB" id="A0ABC8JE41"/>
<sequence length="117" mass="12565">MGLTADGITSDGEVELDIKMQEASEPEEIHEADDIGMEISQAESVEDGKLMEGVEKKQGARRKPIRSLVAGASNKMKTAQMLVSKRQVPKTGGRQGDNSKQGEDKGPLNPKQASSKN</sequence>
<name>A0ABC8JE41_ERUVS</name>
<feature type="compositionally biased region" description="Basic and acidic residues" evidence="1">
    <location>
        <begin position="46"/>
        <end position="58"/>
    </location>
</feature>
<comment type="caution">
    <text evidence="2">The sequence shown here is derived from an EMBL/GenBank/DDBJ whole genome shotgun (WGS) entry which is preliminary data.</text>
</comment>
<organism evidence="2 3">
    <name type="scientific">Eruca vesicaria subsp. sativa</name>
    <name type="common">Garden rocket</name>
    <name type="synonym">Eruca sativa</name>
    <dbReference type="NCBI Taxonomy" id="29727"/>
    <lineage>
        <taxon>Eukaryota</taxon>
        <taxon>Viridiplantae</taxon>
        <taxon>Streptophyta</taxon>
        <taxon>Embryophyta</taxon>
        <taxon>Tracheophyta</taxon>
        <taxon>Spermatophyta</taxon>
        <taxon>Magnoliopsida</taxon>
        <taxon>eudicotyledons</taxon>
        <taxon>Gunneridae</taxon>
        <taxon>Pentapetalae</taxon>
        <taxon>rosids</taxon>
        <taxon>malvids</taxon>
        <taxon>Brassicales</taxon>
        <taxon>Brassicaceae</taxon>
        <taxon>Brassiceae</taxon>
        <taxon>Eruca</taxon>
    </lineage>
</organism>
<feature type="region of interest" description="Disordered" evidence="1">
    <location>
        <begin position="41"/>
        <end position="117"/>
    </location>
</feature>
<accession>A0ABC8JE41</accession>
<keyword evidence="3" id="KW-1185">Reference proteome</keyword>